<comment type="similarity">
    <text evidence="1">Belongs to the bacterial solute-binding protein 5 family.</text>
</comment>
<feature type="chain" id="PRO_5038665493" evidence="4">
    <location>
        <begin position="40"/>
        <end position="520"/>
    </location>
</feature>
<reference evidence="6 7" key="1">
    <citation type="submission" date="2018-10" db="EMBL/GenBank/DDBJ databases">
        <title>Sequencing the genomes of 1000 actinobacteria strains.</title>
        <authorList>
            <person name="Klenk H.-P."/>
        </authorList>
    </citation>
    <scope>NUCLEOTIDE SEQUENCE [LARGE SCALE GENOMIC DNA]</scope>
    <source>
        <strain evidence="6 7">DSM 45175</strain>
    </source>
</reference>
<dbReference type="GO" id="GO:1904680">
    <property type="term" value="F:peptide transmembrane transporter activity"/>
    <property type="evidence" value="ECO:0007669"/>
    <property type="project" value="TreeGrafter"/>
</dbReference>
<dbReference type="Gene3D" id="3.10.105.10">
    <property type="entry name" value="Dipeptide-binding Protein, Domain 3"/>
    <property type="match status" value="1"/>
</dbReference>
<evidence type="ECO:0000313" key="7">
    <source>
        <dbReference type="Proteomes" id="UP000277671"/>
    </source>
</evidence>
<evidence type="ECO:0000256" key="2">
    <source>
        <dbReference type="ARBA" id="ARBA00022448"/>
    </source>
</evidence>
<dbReference type="Gene3D" id="3.90.76.10">
    <property type="entry name" value="Dipeptide-binding Protein, Domain 1"/>
    <property type="match status" value="1"/>
</dbReference>
<dbReference type="InterPro" id="IPR000914">
    <property type="entry name" value="SBP_5_dom"/>
</dbReference>
<dbReference type="PANTHER" id="PTHR30290:SF9">
    <property type="entry name" value="OLIGOPEPTIDE-BINDING PROTEIN APPA"/>
    <property type="match status" value="1"/>
</dbReference>
<keyword evidence="3 4" id="KW-0732">Signal</keyword>
<comment type="caution">
    <text evidence="6">The sequence shown here is derived from an EMBL/GenBank/DDBJ whole genome shotgun (WGS) entry which is preliminary data.</text>
</comment>
<keyword evidence="7" id="KW-1185">Reference proteome</keyword>
<dbReference type="SUPFAM" id="SSF53850">
    <property type="entry name" value="Periplasmic binding protein-like II"/>
    <property type="match status" value="1"/>
</dbReference>
<dbReference type="RefSeq" id="WP_211349414.1">
    <property type="nucleotide sequence ID" value="NZ_RBKT01000001.1"/>
</dbReference>
<evidence type="ECO:0000256" key="4">
    <source>
        <dbReference type="SAM" id="SignalP"/>
    </source>
</evidence>
<dbReference type="Proteomes" id="UP000277671">
    <property type="component" value="Unassembled WGS sequence"/>
</dbReference>
<dbReference type="InterPro" id="IPR039424">
    <property type="entry name" value="SBP_5"/>
</dbReference>
<dbReference type="Gene3D" id="3.40.190.10">
    <property type="entry name" value="Periplasmic binding protein-like II"/>
    <property type="match status" value="1"/>
</dbReference>
<evidence type="ECO:0000313" key="6">
    <source>
        <dbReference type="EMBL" id="RKR91651.1"/>
    </source>
</evidence>
<feature type="domain" description="Solute-binding protein family 5" evidence="5">
    <location>
        <begin position="97"/>
        <end position="427"/>
    </location>
</feature>
<dbReference type="EMBL" id="RBKT01000001">
    <property type="protein sequence ID" value="RKR91651.1"/>
    <property type="molecule type" value="Genomic_DNA"/>
</dbReference>
<name>A0A495JS23_9ACTN</name>
<dbReference type="AlphaFoldDB" id="A0A495JS23"/>
<dbReference type="GO" id="GO:0015833">
    <property type="term" value="P:peptide transport"/>
    <property type="evidence" value="ECO:0007669"/>
    <property type="project" value="TreeGrafter"/>
</dbReference>
<dbReference type="PIRSF" id="PIRSF002741">
    <property type="entry name" value="MppA"/>
    <property type="match status" value="1"/>
</dbReference>
<proteinExistence type="inferred from homology"/>
<organism evidence="6 7">
    <name type="scientific">Micromonospora pisi</name>
    <dbReference type="NCBI Taxonomy" id="589240"/>
    <lineage>
        <taxon>Bacteria</taxon>
        <taxon>Bacillati</taxon>
        <taxon>Actinomycetota</taxon>
        <taxon>Actinomycetes</taxon>
        <taxon>Micromonosporales</taxon>
        <taxon>Micromonosporaceae</taxon>
        <taxon>Micromonospora</taxon>
    </lineage>
</organism>
<feature type="signal peptide" evidence="4">
    <location>
        <begin position="1"/>
        <end position="39"/>
    </location>
</feature>
<evidence type="ECO:0000256" key="1">
    <source>
        <dbReference type="ARBA" id="ARBA00005695"/>
    </source>
</evidence>
<dbReference type="InterPro" id="IPR030678">
    <property type="entry name" value="Peptide/Ni-bd"/>
</dbReference>
<sequence>MPSPTPGRTTPGRHLRRRLSLLTASAAIGALLLSACSNSGDGPSGGAAGANPDATITIGSLNEPTTLNTVKGGNTGHAQVLLRNVVEGLTVLTDDGKVEPLLAKSWDVSPEGTTYTFHLQPGVTFSDGTPLKAADVVATLKRVTSDESTSARKKDLSIMKTIEAPDDSTVKVGLSQRSQSFLFYLTATGAAVTKAGAGNPETTVVGTGPYTVGGWKQGDSITLTRNDKYWGTAPKNKEVVYRFFKDTTAENNALLAGQLDLVTQVTSPDVLPQFENRPEFTVVEGTSTTKELFNFNDSVAPFNNVDVRKAIRQATDRKALLNAVWAERGQILGSMVPPTDPWFEDLTSIDDHNVESAKALLAKAGYANGLTFTVDYVPSDSINIVAQGLKSQLAQAGITINLNPIDDATWTDKVYSNHNFQATIMTHVNQRDLVWYGDPSFYWQYDNPQVQQWVKQSETAATEAEQTELLKKVARQISEDAASDWLFLDPAIKVASSAVSGYQKNLTTDSFYVAPISKQR</sequence>
<dbReference type="GO" id="GO:0043190">
    <property type="term" value="C:ATP-binding cassette (ABC) transporter complex"/>
    <property type="evidence" value="ECO:0007669"/>
    <property type="project" value="InterPro"/>
</dbReference>
<dbReference type="Pfam" id="PF00496">
    <property type="entry name" value="SBP_bac_5"/>
    <property type="match status" value="1"/>
</dbReference>
<accession>A0A495JS23</accession>
<dbReference type="PANTHER" id="PTHR30290">
    <property type="entry name" value="PERIPLASMIC BINDING COMPONENT OF ABC TRANSPORTER"/>
    <property type="match status" value="1"/>
</dbReference>
<gene>
    <name evidence="6" type="ORF">BDK92_6053</name>
</gene>
<keyword evidence="2" id="KW-0813">Transport</keyword>
<protein>
    <submittedName>
        <fullName evidence="6">Peptide/nickel transport system substrate-binding protein</fullName>
    </submittedName>
</protein>
<evidence type="ECO:0000256" key="3">
    <source>
        <dbReference type="ARBA" id="ARBA00022729"/>
    </source>
</evidence>
<dbReference type="GO" id="GO:0042597">
    <property type="term" value="C:periplasmic space"/>
    <property type="evidence" value="ECO:0007669"/>
    <property type="project" value="UniProtKB-ARBA"/>
</dbReference>
<evidence type="ECO:0000259" key="5">
    <source>
        <dbReference type="Pfam" id="PF00496"/>
    </source>
</evidence>